<dbReference type="Gene3D" id="3.60.21.10">
    <property type="match status" value="1"/>
</dbReference>
<dbReference type="SUPFAM" id="SSF56300">
    <property type="entry name" value="Metallo-dependent phosphatases"/>
    <property type="match status" value="1"/>
</dbReference>
<evidence type="ECO:0000313" key="2">
    <source>
        <dbReference type="EMBL" id="TAJ43822.1"/>
    </source>
</evidence>
<dbReference type="InterPro" id="IPR004843">
    <property type="entry name" value="Calcineurin-like_PHP"/>
</dbReference>
<dbReference type="GO" id="GO:0016787">
    <property type="term" value="F:hydrolase activity"/>
    <property type="evidence" value="ECO:0007669"/>
    <property type="project" value="InterPro"/>
</dbReference>
<dbReference type="OrthoDB" id="50367at2157"/>
<dbReference type="RefSeq" id="WP_130646877.1">
    <property type="nucleotide sequence ID" value="NZ_PGCL01000003.1"/>
</dbReference>
<dbReference type="Pfam" id="PF00149">
    <property type="entry name" value="Metallophos"/>
    <property type="match status" value="1"/>
</dbReference>
<protein>
    <submittedName>
        <fullName evidence="2">Metallophosphoesterase</fullName>
    </submittedName>
</protein>
<dbReference type="AlphaFoldDB" id="A0A483CMI4"/>
<dbReference type="PANTHER" id="PTHR37523">
    <property type="entry name" value="METALLOPHOSPHOESTERASE"/>
    <property type="match status" value="1"/>
</dbReference>
<reference evidence="2 3" key="1">
    <citation type="submission" date="2017-11" db="EMBL/GenBank/DDBJ databases">
        <title>Isolation and Characterization of Methanofollis Species from Methane Seep Offshore SW Taiwan.</title>
        <authorList>
            <person name="Teng N.-H."/>
            <person name="Lai M.-C."/>
            <person name="Chen S.-C."/>
        </authorList>
    </citation>
    <scope>NUCLEOTIDE SEQUENCE [LARGE SCALE GENOMIC DNA]</scope>
    <source>
        <strain evidence="2 3">FWC-SCC2</strain>
    </source>
</reference>
<dbReference type="InterPro" id="IPR029052">
    <property type="entry name" value="Metallo-depent_PP-like"/>
</dbReference>
<evidence type="ECO:0000313" key="3">
    <source>
        <dbReference type="Proteomes" id="UP000292580"/>
    </source>
</evidence>
<sequence length="213" mass="22985">MMDVLLLADLHGNLGKLESFMDLQPDFVIIAGDLTQFGPCEMVKTLNSLIDVPCFAVPGNCDPCDICNAIDHSDFVNLHGSAFTLGKISMVGIGGSNPTPFGTPFELPEEEIDRMLQKAIAHMDRNIHNVLVTHAPPYGALDLAGDTHVGSTSVRNHIKAFDLVCCAHMHEHRGVEELDGVRIVNPGPASEGNCAMIHFGDEPGDFTIELLTL</sequence>
<dbReference type="PANTHER" id="PTHR37523:SF1">
    <property type="entry name" value="CALCINEURIN-LIKE PHOSPHOESTERASE DOMAIN-CONTAINING PROTEIN"/>
    <property type="match status" value="1"/>
</dbReference>
<feature type="domain" description="Calcineurin-like phosphoesterase" evidence="1">
    <location>
        <begin position="2"/>
        <end position="171"/>
    </location>
</feature>
<evidence type="ECO:0000259" key="1">
    <source>
        <dbReference type="Pfam" id="PF00149"/>
    </source>
</evidence>
<organism evidence="2 3">
    <name type="scientific">Methanofollis fontis</name>
    <dbReference type="NCBI Taxonomy" id="2052832"/>
    <lineage>
        <taxon>Archaea</taxon>
        <taxon>Methanobacteriati</taxon>
        <taxon>Methanobacteriota</taxon>
        <taxon>Stenosarchaea group</taxon>
        <taxon>Methanomicrobia</taxon>
        <taxon>Methanomicrobiales</taxon>
        <taxon>Methanomicrobiaceae</taxon>
        <taxon>Methanofollis</taxon>
    </lineage>
</organism>
<gene>
    <name evidence="2" type="ORF">CUJ86_07075</name>
</gene>
<name>A0A483CMI4_9EURY</name>
<comment type="caution">
    <text evidence="2">The sequence shown here is derived from an EMBL/GenBank/DDBJ whole genome shotgun (WGS) entry which is preliminary data.</text>
</comment>
<dbReference type="Proteomes" id="UP000292580">
    <property type="component" value="Unassembled WGS sequence"/>
</dbReference>
<dbReference type="EMBL" id="PGCL01000003">
    <property type="protein sequence ID" value="TAJ43822.1"/>
    <property type="molecule type" value="Genomic_DNA"/>
</dbReference>
<keyword evidence="3" id="KW-1185">Reference proteome</keyword>
<proteinExistence type="predicted"/>
<accession>A0A483CMI4</accession>